<reference evidence="1 2" key="1">
    <citation type="journal article" date="2015" name="Genome Announc.">
        <title>Draft Genome Sequences of Marine Isolates of Thalassomonas viridans and Thalassomonas actiniarum.</title>
        <authorList>
            <person name="Olonade I."/>
            <person name="van Zyl L.J."/>
            <person name="Trindade M."/>
        </authorList>
    </citation>
    <scope>NUCLEOTIDE SEQUENCE [LARGE SCALE GENOMIC DNA]</scope>
    <source>
        <strain evidence="1 2">XOM25</strain>
    </source>
</reference>
<accession>A0AAE9Z421</accession>
<dbReference type="EMBL" id="CP059733">
    <property type="protein sequence ID" value="WDE06198.1"/>
    <property type="molecule type" value="Genomic_DNA"/>
</dbReference>
<organism evidence="1 2">
    <name type="scientific">Thalassomonas viridans</name>
    <dbReference type="NCBI Taxonomy" id="137584"/>
    <lineage>
        <taxon>Bacteria</taxon>
        <taxon>Pseudomonadati</taxon>
        <taxon>Pseudomonadota</taxon>
        <taxon>Gammaproteobacteria</taxon>
        <taxon>Alteromonadales</taxon>
        <taxon>Colwelliaceae</taxon>
        <taxon>Thalassomonas</taxon>
    </lineage>
</organism>
<reference evidence="1 2" key="2">
    <citation type="journal article" date="2022" name="Mar. Drugs">
        <title>Bioassay-Guided Fractionation Leads to the Detection of Cholic Acid Generated by the Rare Thalassomonas sp.</title>
        <authorList>
            <person name="Pheiffer F."/>
            <person name="Schneider Y.K."/>
            <person name="Hansen E.H."/>
            <person name="Andersen J.H."/>
            <person name="Isaksson J."/>
            <person name="Busche T."/>
            <person name="R C."/>
            <person name="Kalinowski J."/>
            <person name="Zyl L.V."/>
            <person name="Trindade M."/>
        </authorList>
    </citation>
    <scope>NUCLEOTIDE SEQUENCE [LARGE SCALE GENOMIC DNA]</scope>
    <source>
        <strain evidence="1 2">XOM25</strain>
    </source>
</reference>
<protein>
    <submittedName>
        <fullName evidence="1">Uncharacterized protein</fullName>
    </submittedName>
</protein>
<proteinExistence type="predicted"/>
<sequence length="49" mass="5214">MKNNNKLVNKTIELSLLKFVSAGGKGTIYLPPNIQSCSVIAAHVMSPGE</sequence>
<dbReference type="AlphaFoldDB" id="A0AAE9Z421"/>
<name>A0AAE9Z421_9GAMM</name>
<evidence type="ECO:0000313" key="2">
    <source>
        <dbReference type="Proteomes" id="UP000032352"/>
    </source>
</evidence>
<gene>
    <name evidence="1" type="ORF">SG34_004510</name>
</gene>
<dbReference type="RefSeq" id="WP_161797977.1">
    <property type="nucleotide sequence ID" value="NZ_CP059733.1"/>
</dbReference>
<dbReference type="KEGG" id="tvd:SG34_004510"/>
<evidence type="ECO:0000313" key="1">
    <source>
        <dbReference type="EMBL" id="WDE06198.1"/>
    </source>
</evidence>
<keyword evidence="2" id="KW-1185">Reference proteome</keyword>
<dbReference type="Proteomes" id="UP000032352">
    <property type="component" value="Chromosome"/>
</dbReference>